<organism evidence="2 3">
    <name type="scientific">Candidatus Blautia gallistercoris</name>
    <dbReference type="NCBI Taxonomy" id="2838490"/>
    <lineage>
        <taxon>Bacteria</taxon>
        <taxon>Bacillati</taxon>
        <taxon>Bacillota</taxon>
        <taxon>Clostridia</taxon>
        <taxon>Lachnospirales</taxon>
        <taxon>Lachnospiraceae</taxon>
        <taxon>Blautia</taxon>
    </lineage>
</organism>
<evidence type="ECO:0000259" key="1">
    <source>
        <dbReference type="Pfam" id="PF12654"/>
    </source>
</evidence>
<reference evidence="2" key="2">
    <citation type="submission" date="2021-04" db="EMBL/GenBank/DDBJ databases">
        <authorList>
            <person name="Gilroy R."/>
        </authorList>
    </citation>
    <scope>NUCLEOTIDE SEQUENCE</scope>
    <source>
        <strain evidence="2">ChiSjej1B19-8411</strain>
    </source>
</reference>
<proteinExistence type="predicted"/>
<reference evidence="2" key="1">
    <citation type="journal article" date="2021" name="PeerJ">
        <title>Extensive microbial diversity within the chicken gut microbiome revealed by metagenomics and culture.</title>
        <authorList>
            <person name="Gilroy R."/>
            <person name="Ravi A."/>
            <person name="Getino M."/>
            <person name="Pursley I."/>
            <person name="Horton D.L."/>
            <person name="Alikhan N.F."/>
            <person name="Baker D."/>
            <person name="Gharbi K."/>
            <person name="Hall N."/>
            <person name="Watson M."/>
            <person name="Adriaenssens E.M."/>
            <person name="Foster-Nyarko E."/>
            <person name="Jarju S."/>
            <person name="Secka A."/>
            <person name="Antonio M."/>
            <person name="Oren A."/>
            <person name="Chaudhuri R.R."/>
            <person name="La Ragione R."/>
            <person name="Hildebrand F."/>
            <person name="Pallen M.J."/>
        </authorList>
    </citation>
    <scope>NUCLEOTIDE SEQUENCE</scope>
    <source>
        <strain evidence="2">ChiSjej1B19-8411</strain>
    </source>
</reference>
<dbReference type="InterPro" id="IPR024264">
    <property type="entry name" value="DUF3786"/>
</dbReference>
<sequence length="201" mass="23159">MIKENRAFMEMMKTAKEWLSGKDPLEIAEKTGIPYEEENGNFHLPSLGTEVSIRYPDYEITPYVNEWQQLIILHYMKLADGVPLAGEWMSMREIRDGLIRGGDFDFRCEHVIRQRFGQMSVEELLKKCQTMGGRILDSNADFTVRFDFLPYYPMLLKVWFADEEFPASGKLLVDKNADHYLTIEDAVTAGQVVMEALAGVF</sequence>
<dbReference type="Pfam" id="PF12654">
    <property type="entry name" value="DUF3786"/>
    <property type="match status" value="1"/>
</dbReference>
<gene>
    <name evidence="2" type="ORF">IAA45_05455</name>
</gene>
<dbReference type="Proteomes" id="UP000886817">
    <property type="component" value="Unassembled WGS sequence"/>
</dbReference>
<protein>
    <submittedName>
        <fullName evidence="2">DUF3786 domain-containing protein</fullName>
    </submittedName>
</protein>
<accession>A0A9D1WHA1</accession>
<evidence type="ECO:0000313" key="3">
    <source>
        <dbReference type="Proteomes" id="UP000886817"/>
    </source>
</evidence>
<dbReference type="AlphaFoldDB" id="A0A9D1WHA1"/>
<comment type="caution">
    <text evidence="2">The sequence shown here is derived from an EMBL/GenBank/DDBJ whole genome shotgun (WGS) entry which is preliminary data.</text>
</comment>
<feature type="domain" description="DUF3786" evidence="1">
    <location>
        <begin position="23"/>
        <end position="195"/>
    </location>
</feature>
<name>A0A9D1WHA1_9FIRM</name>
<evidence type="ECO:0000313" key="2">
    <source>
        <dbReference type="EMBL" id="HIX59146.1"/>
    </source>
</evidence>
<dbReference type="EMBL" id="DXEX01000124">
    <property type="protein sequence ID" value="HIX59146.1"/>
    <property type="molecule type" value="Genomic_DNA"/>
</dbReference>